<accession>A0A3P3ZFI3</accession>
<evidence type="ECO:0000313" key="2">
    <source>
        <dbReference type="Proteomes" id="UP000319462"/>
    </source>
</evidence>
<evidence type="ECO:0000313" key="1">
    <source>
        <dbReference type="EMBL" id="SYZ68794.1"/>
    </source>
</evidence>
<gene>
    <name evidence="1" type="ORF">LBRM2904_32.2810</name>
</gene>
<reference evidence="1 2" key="1">
    <citation type="submission" date="2018-09" db="EMBL/GenBank/DDBJ databases">
        <authorList>
            <person name="Peiro R."/>
            <person name="Begona"/>
            <person name="Cbmso G."/>
            <person name="Lopez M."/>
            <person name="Gonzalez S."/>
        </authorList>
    </citation>
    <scope>NUCLEOTIDE SEQUENCE [LARGE SCALE GENOMIC DNA]</scope>
</reference>
<sequence length="172" mass="19059">MVCGLRFGGIPPRGSAEEVRLVENLEQKKMLPLLSNPQQLLDMTVLALHFTSEGRDAEAMPALRFIQKNMAAMQVQDCLQVWWYISQLLSVSSLSTTATSLGWVTSPRRSEVGKVQGTGTNFSSAVVAPVSERARFVLQEVRDAAKEQVLRGEKAVTQKLSVMEKRLLKSLQ</sequence>
<organism evidence="1 2">
    <name type="scientific">Leishmania braziliensis MHOM/BR/75/M2904</name>
    <dbReference type="NCBI Taxonomy" id="420245"/>
    <lineage>
        <taxon>Eukaryota</taxon>
        <taxon>Discoba</taxon>
        <taxon>Euglenozoa</taxon>
        <taxon>Kinetoplastea</taxon>
        <taxon>Metakinetoplastina</taxon>
        <taxon>Trypanosomatida</taxon>
        <taxon>Trypanosomatidae</taxon>
        <taxon>Leishmaniinae</taxon>
        <taxon>Leishmania</taxon>
        <taxon>Leishmania braziliensis species complex</taxon>
    </lineage>
</organism>
<proteinExistence type="predicted"/>
<protein>
    <submittedName>
        <fullName evidence="1">Hypothetical_protein</fullName>
    </submittedName>
</protein>
<dbReference type="AlphaFoldDB" id="A0A3P3ZFI3"/>
<dbReference type="Proteomes" id="UP000319462">
    <property type="component" value="Chromosome 32"/>
</dbReference>
<name>A0A3P3ZFI3_LEIBR</name>
<dbReference type="EMBL" id="LS997631">
    <property type="protein sequence ID" value="SYZ68794.1"/>
    <property type="molecule type" value="Genomic_DNA"/>
</dbReference>